<sequence length="263" mass="29709">MILQATAIGQNAKKHLEQHKQFYVHSIFNKGFNIVNESNDLIFIGTDENGTFPFGILVDSQTKQSLFNEIELNQQIVVGPTAIQISKTCQLVWHVPTLKASDFSEQTDIQTLKENIASYNFQMYEQGDFNKEKMQHILNALEFGNAEQVEEQYRYLIGRGQGLTPSGDDMLTGILFIHFIHPFINNNHLEQLNILLQSSLSTLVGETFLKCALQGQFSSKISNLQHDPSIKRLDQLLKVGSSSGRDTLYGMYVALTLRSETYG</sequence>
<name>A0AAI8DKQ9_MAMSC</name>
<gene>
    <name evidence="1" type="ORF">CEP64_13245</name>
</gene>
<evidence type="ECO:0000313" key="2">
    <source>
        <dbReference type="Proteomes" id="UP000197058"/>
    </source>
</evidence>
<proteinExistence type="predicted"/>
<reference evidence="2" key="1">
    <citation type="submission" date="2017-06" db="EMBL/GenBank/DDBJ databases">
        <title>FDA dAtabase for Regulatory Grade micrObial Sequences (FDA-ARGOS): Supporting development and validation of Infectious Disease Dx tests.</title>
        <authorList>
            <person name="Campos J."/>
            <person name="Goldberg B."/>
            <person name="Tallon L."/>
            <person name="Sadzewicz L."/>
            <person name="Sengamalay N."/>
            <person name="Ott S."/>
            <person name="Godinez A."/>
            <person name="Nagaraj S."/>
            <person name="Vavikolanu K."/>
            <person name="Vyas G."/>
            <person name="Nadendla S."/>
            <person name="Aluvathingal J."/>
            <person name="Geyer C."/>
            <person name="Nandy P."/>
            <person name="Hobson J."/>
            <person name="Sichtig H."/>
        </authorList>
    </citation>
    <scope>NUCLEOTIDE SEQUENCE [LARGE SCALE GENOMIC DNA]</scope>
    <source>
        <strain evidence="2">FDAARGOS_285</strain>
    </source>
</reference>
<protein>
    <submittedName>
        <fullName evidence="1">DUF2877 domain-containing protein</fullName>
    </submittedName>
</protein>
<dbReference type="EMBL" id="CP022046">
    <property type="protein sequence ID" value="ASE35508.1"/>
    <property type="molecule type" value="Genomic_DNA"/>
</dbReference>
<dbReference type="KEGG" id="sscu:CEP64_13245"/>
<evidence type="ECO:0000313" key="1">
    <source>
        <dbReference type="EMBL" id="ASE35508.1"/>
    </source>
</evidence>
<dbReference type="Proteomes" id="UP000197058">
    <property type="component" value="Chromosome"/>
</dbReference>
<dbReference type="Pfam" id="PF11392">
    <property type="entry name" value="AllH"/>
    <property type="match status" value="1"/>
</dbReference>
<dbReference type="InterPro" id="IPR021530">
    <property type="entry name" value="AllH-like"/>
</dbReference>
<dbReference type="RefSeq" id="WP_088592687.1">
    <property type="nucleotide sequence ID" value="NZ_CP022046.2"/>
</dbReference>
<organism evidence="1 2">
    <name type="scientific">Mammaliicoccus sciuri</name>
    <name type="common">Staphylococcus sciuri</name>
    <dbReference type="NCBI Taxonomy" id="1296"/>
    <lineage>
        <taxon>Bacteria</taxon>
        <taxon>Bacillati</taxon>
        <taxon>Bacillota</taxon>
        <taxon>Bacilli</taxon>
        <taxon>Bacillales</taxon>
        <taxon>Staphylococcaceae</taxon>
        <taxon>Mammaliicoccus</taxon>
    </lineage>
</organism>
<dbReference type="AlphaFoldDB" id="A0AAI8DKQ9"/>
<accession>A0AAI8DKQ9</accession>